<dbReference type="AlphaFoldDB" id="A0A951UQ56"/>
<reference evidence="1" key="1">
    <citation type="submission" date="2021-05" db="EMBL/GenBank/DDBJ databases">
        <authorList>
            <person name="Pietrasiak N."/>
            <person name="Ward R."/>
            <person name="Stajich J.E."/>
            <person name="Kurbessoian T."/>
        </authorList>
    </citation>
    <scope>NUCLEOTIDE SEQUENCE</scope>
    <source>
        <strain evidence="1">GSE-NOS-MK-12-04C</strain>
    </source>
</reference>
<reference evidence="1" key="2">
    <citation type="journal article" date="2022" name="Microbiol. Resour. Announc.">
        <title>Metagenome Sequencing to Explore Phylogenomics of Terrestrial Cyanobacteria.</title>
        <authorList>
            <person name="Ward R.D."/>
            <person name="Stajich J.E."/>
            <person name="Johansen J.R."/>
            <person name="Huntemann M."/>
            <person name="Clum A."/>
            <person name="Foster B."/>
            <person name="Foster B."/>
            <person name="Roux S."/>
            <person name="Palaniappan K."/>
            <person name="Varghese N."/>
            <person name="Mukherjee S."/>
            <person name="Reddy T.B.K."/>
            <person name="Daum C."/>
            <person name="Copeland A."/>
            <person name="Chen I.A."/>
            <person name="Ivanova N.N."/>
            <person name="Kyrpides N.C."/>
            <person name="Shapiro N."/>
            <person name="Eloe-Fadrosh E.A."/>
            <person name="Pietrasiak N."/>
        </authorList>
    </citation>
    <scope>NUCLEOTIDE SEQUENCE</scope>
    <source>
        <strain evidence="1">GSE-NOS-MK-12-04C</strain>
    </source>
</reference>
<protein>
    <submittedName>
        <fullName evidence="1">Uncharacterized protein</fullName>
    </submittedName>
</protein>
<proteinExistence type="predicted"/>
<accession>A0A951UQ56</accession>
<evidence type="ECO:0000313" key="1">
    <source>
        <dbReference type="EMBL" id="MBW4665983.1"/>
    </source>
</evidence>
<dbReference type="Proteomes" id="UP000729701">
    <property type="component" value="Unassembled WGS sequence"/>
</dbReference>
<dbReference type="EMBL" id="JAHHGZ010000001">
    <property type="protein sequence ID" value="MBW4665983.1"/>
    <property type="molecule type" value="Genomic_DNA"/>
</dbReference>
<evidence type="ECO:0000313" key="2">
    <source>
        <dbReference type="Proteomes" id="UP000729701"/>
    </source>
</evidence>
<gene>
    <name evidence="1" type="ORF">KME60_00715</name>
</gene>
<comment type="caution">
    <text evidence="1">The sequence shown here is derived from an EMBL/GenBank/DDBJ whole genome shotgun (WGS) entry which is preliminary data.</text>
</comment>
<sequence>METQSNLSTQLLDASAKEHIRLLSAQLDEMYQRMKAERNVLARWEEEEEFSILGVIELFSTEIQGYAEQVLLNTSNILLVSNSINHLQELNVFNIDYFGQWYFHNLEIYPQIQKYVEQLDHLRLLLIDYLRSSSHNEFC</sequence>
<organism evidence="1 2">
    <name type="scientific">Cyanomargarita calcarea GSE-NOS-MK-12-04C</name>
    <dbReference type="NCBI Taxonomy" id="2839659"/>
    <lineage>
        <taxon>Bacteria</taxon>
        <taxon>Bacillati</taxon>
        <taxon>Cyanobacteriota</taxon>
        <taxon>Cyanophyceae</taxon>
        <taxon>Nostocales</taxon>
        <taxon>Cyanomargaritaceae</taxon>
        <taxon>Cyanomargarita</taxon>
    </lineage>
</organism>
<name>A0A951UQ56_9CYAN</name>